<keyword evidence="3" id="KW-0804">Transcription</keyword>
<dbReference type="InterPro" id="IPR011711">
    <property type="entry name" value="GntR_C"/>
</dbReference>
<dbReference type="PATRIC" id="fig|317.174.peg.4833"/>
<dbReference type="Pfam" id="PF07729">
    <property type="entry name" value="FCD"/>
    <property type="match status" value="1"/>
</dbReference>
<keyword evidence="2" id="KW-0238">DNA-binding</keyword>
<dbReference type="InterPro" id="IPR008920">
    <property type="entry name" value="TF_FadR/GntR_C"/>
</dbReference>
<dbReference type="SUPFAM" id="SSF46785">
    <property type="entry name" value="Winged helix' DNA-binding domain"/>
    <property type="match status" value="1"/>
</dbReference>
<dbReference type="Pfam" id="PF00392">
    <property type="entry name" value="GntR"/>
    <property type="match status" value="1"/>
</dbReference>
<dbReference type="InterPro" id="IPR000524">
    <property type="entry name" value="Tscrpt_reg_HTH_GntR"/>
</dbReference>
<dbReference type="PRINTS" id="PR00035">
    <property type="entry name" value="HTHGNTR"/>
</dbReference>
<dbReference type="EMBL" id="JPQT01000130">
    <property type="protein sequence ID" value="KFE47125.1"/>
    <property type="molecule type" value="Genomic_DNA"/>
</dbReference>
<dbReference type="RefSeq" id="WP_020292372.1">
    <property type="nucleotide sequence ID" value="NZ_JPQT01000130.1"/>
</dbReference>
<dbReference type="SMART" id="SM00345">
    <property type="entry name" value="HTH_GNTR"/>
    <property type="match status" value="1"/>
</dbReference>
<dbReference type="InterPro" id="IPR036390">
    <property type="entry name" value="WH_DNA-bd_sf"/>
</dbReference>
<reference evidence="5 6" key="1">
    <citation type="submission" date="2014-07" db="EMBL/GenBank/DDBJ databases">
        <title>Draft Genome Sequences of Environmental Pseudomonas syringae strains.</title>
        <authorList>
            <person name="Baltrus D.A."/>
            <person name="Berge O."/>
            <person name="Morris C."/>
        </authorList>
    </citation>
    <scope>NUCLEOTIDE SEQUENCE [LARGE SCALE GENOMIC DNA]</scope>
    <source>
        <strain evidence="5 6">CEB003</strain>
    </source>
</reference>
<dbReference type="GO" id="GO:0003700">
    <property type="term" value="F:DNA-binding transcription factor activity"/>
    <property type="evidence" value="ECO:0007669"/>
    <property type="project" value="InterPro"/>
</dbReference>
<dbReference type="Gene3D" id="1.10.10.10">
    <property type="entry name" value="Winged helix-like DNA-binding domain superfamily/Winged helix DNA-binding domain"/>
    <property type="match status" value="1"/>
</dbReference>
<organism evidence="5 6">
    <name type="scientific">Pseudomonas syringae</name>
    <dbReference type="NCBI Taxonomy" id="317"/>
    <lineage>
        <taxon>Bacteria</taxon>
        <taxon>Pseudomonadati</taxon>
        <taxon>Pseudomonadota</taxon>
        <taxon>Gammaproteobacteria</taxon>
        <taxon>Pseudomonadales</taxon>
        <taxon>Pseudomonadaceae</taxon>
        <taxon>Pseudomonas</taxon>
    </lineage>
</organism>
<gene>
    <name evidence="5" type="ORF">IV02_23630</name>
</gene>
<evidence type="ECO:0000256" key="3">
    <source>
        <dbReference type="ARBA" id="ARBA00023163"/>
    </source>
</evidence>
<comment type="caution">
    <text evidence="5">The sequence shown here is derived from an EMBL/GenBank/DDBJ whole genome shotgun (WGS) entry which is preliminary data.</text>
</comment>
<evidence type="ECO:0000256" key="2">
    <source>
        <dbReference type="ARBA" id="ARBA00023125"/>
    </source>
</evidence>
<dbReference type="GO" id="GO:0003677">
    <property type="term" value="F:DNA binding"/>
    <property type="evidence" value="ECO:0007669"/>
    <property type="project" value="UniProtKB-KW"/>
</dbReference>
<evidence type="ECO:0000313" key="6">
    <source>
        <dbReference type="Proteomes" id="UP000028643"/>
    </source>
</evidence>
<dbReference type="InterPro" id="IPR036388">
    <property type="entry name" value="WH-like_DNA-bd_sf"/>
</dbReference>
<proteinExistence type="predicted"/>
<keyword evidence="1" id="KW-0805">Transcription regulation</keyword>
<evidence type="ECO:0000256" key="1">
    <source>
        <dbReference type="ARBA" id="ARBA00023015"/>
    </source>
</evidence>
<dbReference type="PROSITE" id="PS50949">
    <property type="entry name" value="HTH_GNTR"/>
    <property type="match status" value="1"/>
</dbReference>
<evidence type="ECO:0000313" key="5">
    <source>
        <dbReference type="EMBL" id="KFE47125.1"/>
    </source>
</evidence>
<dbReference type="SUPFAM" id="SSF48008">
    <property type="entry name" value="GntR ligand-binding domain-like"/>
    <property type="match status" value="1"/>
</dbReference>
<name>A0A085UVB2_PSESX</name>
<dbReference type="PANTHER" id="PTHR43537:SF5">
    <property type="entry name" value="UXU OPERON TRANSCRIPTIONAL REGULATOR"/>
    <property type="match status" value="1"/>
</dbReference>
<accession>A0A085UVB2</accession>
<dbReference type="AlphaFoldDB" id="A0A085UVB2"/>
<dbReference type="Gene3D" id="1.20.120.530">
    <property type="entry name" value="GntR ligand-binding domain-like"/>
    <property type="match status" value="1"/>
</dbReference>
<evidence type="ECO:0000259" key="4">
    <source>
        <dbReference type="PROSITE" id="PS50949"/>
    </source>
</evidence>
<feature type="domain" description="HTH gntR-type" evidence="4">
    <location>
        <begin position="10"/>
        <end position="78"/>
    </location>
</feature>
<dbReference type="Proteomes" id="UP000028643">
    <property type="component" value="Unassembled WGS sequence"/>
</dbReference>
<sequence length="247" mass="27454">MASLTHSAERKPYQKIADQLRDYIFQGDFKPGSRLPPERDLTQILGVSRPSLREALIALEIEGGVEIKMGSGVYVRALTLDGKNQASTLGESPSELMQARALIEGESVILACLHGKKSDYRYLQECIDAMRASIANGLPPLEDDRKFHHRLAKMTGNSALVRIITALFDERHSPISAHLSQHSENALTWEAAVVEHEAILRAVASKDVLGAQTSMRQHLSRSENRWLKTLEPEEEISQKKSESQSSC</sequence>
<protein>
    <submittedName>
        <fullName evidence="5">GntR family transcriptional regulator</fullName>
    </submittedName>
</protein>
<dbReference type="SMART" id="SM00895">
    <property type="entry name" value="FCD"/>
    <property type="match status" value="1"/>
</dbReference>
<dbReference type="PANTHER" id="PTHR43537">
    <property type="entry name" value="TRANSCRIPTIONAL REGULATOR, GNTR FAMILY"/>
    <property type="match status" value="1"/>
</dbReference>
<dbReference type="CDD" id="cd07377">
    <property type="entry name" value="WHTH_GntR"/>
    <property type="match status" value="1"/>
</dbReference>